<sequence>MESRFQRLLLTSCLLLGASLGYTPSAFAQQEERDNGKIDEATVLDAVISPDLKRREIDEAEIDNEDFEFGFFSGVMSVEDFGSNNVYGVRAAYHITEDFFLEGNIGGTQTSKTSFEVLSGGSDLLTEEERELLYYNMSLGINLLPGEVYISKDYAFNTNYYVIFGMGNTQFAGNEYITYNFGGGFRLFATDWLALRVDFRNHLFTHNILGEDKSIQNLEAQAGLSLYF</sequence>
<name>A0AAW7XAV2_9GAMM</name>
<dbReference type="InterPro" id="IPR030820">
    <property type="entry name" value="OMP_myx_plus_Proteobacteria"/>
</dbReference>
<keyword evidence="1" id="KW-0732">Signal</keyword>
<dbReference type="RefSeq" id="WP_041324892.1">
    <property type="nucleotide sequence ID" value="NZ_CP123764.1"/>
</dbReference>
<protein>
    <submittedName>
        <fullName evidence="2">Outer membrane beta-barrel domain-containing protein</fullName>
    </submittedName>
</protein>
<dbReference type="NCBIfam" id="TIGR04565">
    <property type="entry name" value="OMP_myx_plus"/>
    <property type="match status" value="1"/>
</dbReference>
<reference evidence="2" key="1">
    <citation type="submission" date="2023-07" db="EMBL/GenBank/DDBJ databases">
        <title>Genome content predicts the carbon catabolic preferences of heterotrophic bacteria.</title>
        <authorList>
            <person name="Gralka M."/>
        </authorList>
    </citation>
    <scope>NUCLEOTIDE SEQUENCE</scope>
    <source>
        <strain evidence="2">I3M17_2</strain>
    </source>
</reference>
<dbReference type="Gene3D" id="2.40.160.20">
    <property type="match status" value="1"/>
</dbReference>
<proteinExistence type="predicted"/>
<gene>
    <name evidence="2" type="ORF">Q4521_14265</name>
</gene>
<dbReference type="SUPFAM" id="SSF56925">
    <property type="entry name" value="OMPA-like"/>
    <property type="match status" value="1"/>
</dbReference>
<organism evidence="2 3">
    <name type="scientific">Saccharophagus degradans</name>
    <dbReference type="NCBI Taxonomy" id="86304"/>
    <lineage>
        <taxon>Bacteria</taxon>
        <taxon>Pseudomonadati</taxon>
        <taxon>Pseudomonadota</taxon>
        <taxon>Gammaproteobacteria</taxon>
        <taxon>Cellvibrionales</taxon>
        <taxon>Cellvibrionaceae</taxon>
        <taxon>Saccharophagus</taxon>
    </lineage>
</organism>
<evidence type="ECO:0000313" key="2">
    <source>
        <dbReference type="EMBL" id="MDO6423643.1"/>
    </source>
</evidence>
<dbReference type="AlphaFoldDB" id="A0AAW7XAV2"/>
<comment type="caution">
    <text evidence="2">The sequence shown here is derived from an EMBL/GenBank/DDBJ whole genome shotgun (WGS) entry which is preliminary data.</text>
</comment>
<evidence type="ECO:0000313" key="3">
    <source>
        <dbReference type="Proteomes" id="UP001169760"/>
    </source>
</evidence>
<dbReference type="GeneID" id="98615161"/>
<feature type="chain" id="PRO_5043588880" evidence="1">
    <location>
        <begin position="29"/>
        <end position="228"/>
    </location>
</feature>
<dbReference type="EMBL" id="JAUOPB010000010">
    <property type="protein sequence ID" value="MDO6423643.1"/>
    <property type="molecule type" value="Genomic_DNA"/>
</dbReference>
<dbReference type="Proteomes" id="UP001169760">
    <property type="component" value="Unassembled WGS sequence"/>
</dbReference>
<evidence type="ECO:0000256" key="1">
    <source>
        <dbReference type="SAM" id="SignalP"/>
    </source>
</evidence>
<feature type="signal peptide" evidence="1">
    <location>
        <begin position="1"/>
        <end position="28"/>
    </location>
</feature>
<dbReference type="InterPro" id="IPR011250">
    <property type="entry name" value="OMP/PagP_B-barrel"/>
</dbReference>
<accession>A0AAW7XAV2</accession>